<protein>
    <recommendedName>
        <fullName evidence="4">Putative HNH nuclease YajD</fullName>
    </recommendedName>
</protein>
<reference evidence="6 7" key="1">
    <citation type="submission" date="2016-10" db="EMBL/GenBank/DDBJ databases">
        <authorList>
            <person name="de Groot N.N."/>
        </authorList>
    </citation>
    <scope>NUCLEOTIDE SEQUENCE [LARGE SCALE GENOMIC DNA]</scope>
    <source>
        <strain evidence="7">DSM 938 / 37b4</strain>
    </source>
</reference>
<name>A0A1G7RHE4_RHOCA</name>
<dbReference type="RefSeq" id="WP_074556018.1">
    <property type="nucleotide sequence ID" value="NZ_CP119563.1"/>
</dbReference>
<organism evidence="6 7">
    <name type="scientific">Rhodobacter capsulatus</name>
    <name type="common">Rhodopseudomonas capsulata</name>
    <dbReference type="NCBI Taxonomy" id="1061"/>
    <lineage>
        <taxon>Bacteria</taxon>
        <taxon>Pseudomonadati</taxon>
        <taxon>Pseudomonadota</taxon>
        <taxon>Alphaproteobacteria</taxon>
        <taxon>Rhodobacterales</taxon>
        <taxon>Rhodobacter group</taxon>
        <taxon>Rhodobacter</taxon>
    </lineage>
</organism>
<evidence type="ECO:0000256" key="1">
    <source>
        <dbReference type="ARBA" id="ARBA00022722"/>
    </source>
</evidence>
<dbReference type="GO" id="GO:0004519">
    <property type="term" value="F:endonuclease activity"/>
    <property type="evidence" value="ECO:0007669"/>
    <property type="project" value="InterPro"/>
</dbReference>
<dbReference type="InterPro" id="IPR002711">
    <property type="entry name" value="HNH"/>
</dbReference>
<evidence type="ECO:0000313" key="7">
    <source>
        <dbReference type="Proteomes" id="UP000183812"/>
    </source>
</evidence>
<keyword evidence="2" id="KW-0378">Hydrolase</keyword>
<dbReference type="InterPro" id="IPR003615">
    <property type="entry name" value="HNH_nuc"/>
</dbReference>
<keyword evidence="1" id="KW-0540">Nuclease</keyword>
<dbReference type="OrthoDB" id="5292295at2"/>
<dbReference type="CDD" id="cd00085">
    <property type="entry name" value="HNHc"/>
    <property type="match status" value="1"/>
</dbReference>
<sequence length="124" mass="14042">MAIRKLCSAPGCEALALPGGSRCPEHLARDRERKARAARSAEATRWHALYHDPRWRRAAAAFLAAHPLCADCAELGVIEAAREVDHITRHRGDARAFWDRTNWQPLCKRCHSRKTAREIWHGAD</sequence>
<dbReference type="GO" id="GO:0008270">
    <property type="term" value="F:zinc ion binding"/>
    <property type="evidence" value="ECO:0007669"/>
    <property type="project" value="InterPro"/>
</dbReference>
<feature type="domain" description="HNH nuclease" evidence="5">
    <location>
        <begin position="57"/>
        <end position="112"/>
    </location>
</feature>
<dbReference type="GO" id="GO:0005829">
    <property type="term" value="C:cytosol"/>
    <property type="evidence" value="ECO:0007669"/>
    <property type="project" value="TreeGrafter"/>
</dbReference>
<dbReference type="PANTHER" id="PTHR41286">
    <property type="entry name" value="HNH NUCLEASE YAJD-RELATED"/>
    <property type="match status" value="1"/>
</dbReference>
<accession>A0A1G7RHE4</accession>
<dbReference type="AlphaFoldDB" id="A0A1G7RHE4"/>
<evidence type="ECO:0000256" key="3">
    <source>
        <dbReference type="ARBA" id="ARBA00038412"/>
    </source>
</evidence>
<gene>
    <name evidence="6" type="ORF">SAMN04244550_03412</name>
</gene>
<dbReference type="Gene3D" id="1.10.30.50">
    <property type="match status" value="1"/>
</dbReference>
<evidence type="ECO:0000259" key="5">
    <source>
        <dbReference type="SMART" id="SM00507"/>
    </source>
</evidence>
<comment type="similarity">
    <text evidence="3">Belongs to the HNH nuclease family.</text>
</comment>
<dbReference type="EMBL" id="FNAY01000030">
    <property type="protein sequence ID" value="SDG10035.1"/>
    <property type="molecule type" value="Genomic_DNA"/>
</dbReference>
<dbReference type="GO" id="GO:0003676">
    <property type="term" value="F:nucleic acid binding"/>
    <property type="evidence" value="ECO:0007669"/>
    <property type="project" value="InterPro"/>
</dbReference>
<dbReference type="GO" id="GO:0016787">
    <property type="term" value="F:hydrolase activity"/>
    <property type="evidence" value="ECO:0007669"/>
    <property type="project" value="UniProtKB-KW"/>
</dbReference>
<dbReference type="SMART" id="SM00507">
    <property type="entry name" value="HNHc"/>
    <property type="match status" value="1"/>
</dbReference>
<dbReference type="Proteomes" id="UP000183812">
    <property type="component" value="Unassembled WGS sequence"/>
</dbReference>
<proteinExistence type="inferred from homology"/>
<dbReference type="Pfam" id="PF01844">
    <property type="entry name" value="HNH"/>
    <property type="match status" value="1"/>
</dbReference>
<evidence type="ECO:0000313" key="6">
    <source>
        <dbReference type="EMBL" id="SDG10035.1"/>
    </source>
</evidence>
<evidence type="ECO:0000256" key="2">
    <source>
        <dbReference type="ARBA" id="ARBA00022801"/>
    </source>
</evidence>
<dbReference type="PANTHER" id="PTHR41286:SF1">
    <property type="entry name" value="HNH NUCLEASE YAJD-RELATED"/>
    <property type="match status" value="1"/>
</dbReference>
<evidence type="ECO:0000256" key="4">
    <source>
        <dbReference type="ARBA" id="ARBA00040194"/>
    </source>
</evidence>